<reference evidence="5 6" key="1">
    <citation type="submission" date="2020-11" db="EMBL/GenBank/DDBJ databases">
        <title>Pseudonocardia abyssalis sp. nov. and Pseudonocardia oceani sp. nov., description and phylogenomic analysis of two novel actinomycetes isolated from the deep Southern Ocean.</title>
        <authorList>
            <person name="Parra J."/>
        </authorList>
    </citation>
    <scope>NUCLEOTIDE SEQUENCE [LARGE SCALE GENOMIC DNA]</scope>
    <source>
        <strain evidence="6">KRD185</strain>
    </source>
</reference>
<comment type="caution">
    <text evidence="5">The sequence shown here is derived from an EMBL/GenBank/DDBJ whole genome shotgun (WGS) entry which is preliminary data.</text>
</comment>
<dbReference type="PROSITE" id="PS00041">
    <property type="entry name" value="HTH_ARAC_FAMILY_1"/>
    <property type="match status" value="1"/>
</dbReference>
<evidence type="ECO:0000313" key="6">
    <source>
        <dbReference type="Proteomes" id="UP000694300"/>
    </source>
</evidence>
<feature type="domain" description="HTH araC/xylS-type" evidence="4">
    <location>
        <begin position="154"/>
        <end position="255"/>
    </location>
</feature>
<dbReference type="EMBL" id="JADQDF010000001">
    <property type="protein sequence ID" value="MBW0129478.1"/>
    <property type="molecule type" value="Genomic_DNA"/>
</dbReference>
<evidence type="ECO:0000259" key="4">
    <source>
        <dbReference type="PROSITE" id="PS01124"/>
    </source>
</evidence>
<keyword evidence="1" id="KW-0805">Transcription regulation</keyword>
<keyword evidence="3" id="KW-0804">Transcription</keyword>
<dbReference type="SMART" id="SM00342">
    <property type="entry name" value="HTH_ARAC"/>
    <property type="match status" value="1"/>
</dbReference>
<organism evidence="5 6">
    <name type="scientific">Pseudonocardia oceani</name>
    <dbReference type="NCBI Taxonomy" id="2792013"/>
    <lineage>
        <taxon>Bacteria</taxon>
        <taxon>Bacillati</taxon>
        <taxon>Actinomycetota</taxon>
        <taxon>Actinomycetes</taxon>
        <taxon>Pseudonocardiales</taxon>
        <taxon>Pseudonocardiaceae</taxon>
        <taxon>Pseudonocardia</taxon>
    </lineage>
</organism>
<dbReference type="Proteomes" id="UP000694300">
    <property type="component" value="Unassembled WGS sequence"/>
</dbReference>
<dbReference type="PANTHER" id="PTHR43280:SF31">
    <property type="entry name" value="TRANSCRIPTIONAL REGULATORY PROTEIN"/>
    <property type="match status" value="1"/>
</dbReference>
<keyword evidence="2" id="KW-0238">DNA-binding</keyword>
<evidence type="ECO:0000256" key="2">
    <source>
        <dbReference type="ARBA" id="ARBA00023125"/>
    </source>
</evidence>
<keyword evidence="6" id="KW-1185">Reference proteome</keyword>
<evidence type="ECO:0000256" key="3">
    <source>
        <dbReference type="ARBA" id="ARBA00023163"/>
    </source>
</evidence>
<name>A0ABS6UBX4_9PSEU</name>
<dbReference type="Pfam" id="PF12833">
    <property type="entry name" value="HTH_18"/>
    <property type="match status" value="1"/>
</dbReference>
<dbReference type="PROSITE" id="PS01124">
    <property type="entry name" value="HTH_ARAC_FAMILY_2"/>
    <property type="match status" value="1"/>
</dbReference>
<evidence type="ECO:0000313" key="5">
    <source>
        <dbReference type="EMBL" id="MBW0129478.1"/>
    </source>
</evidence>
<accession>A0ABS6UBX4</accession>
<sequence length="261" mass="27254">MHTSVTRCADAPEPGPGVDREIALALSGPGVDAVAGARAPARGTSRVVHLVLLAPRRDGGPAGRASHVLRIDLDELGVPVEAVRVAAGRLRTSPLYPLVRNHVVHVTVEAPALAHGAAATALGATTVDLVRALILSVVGDPQAPGDARGGSATARIQAYVAAHLRDPDLSPARIAAANAVSTRTLYAVYQALGTSLARSILDQRLEGARADLASPGRRHHSVAAIARSWGFRNPSSFAQQFGRAFGTTPRQCRRQVHARRP</sequence>
<gene>
    <name evidence="5" type="ORF">I4I82_17595</name>
</gene>
<evidence type="ECO:0000256" key="1">
    <source>
        <dbReference type="ARBA" id="ARBA00023015"/>
    </source>
</evidence>
<dbReference type="InterPro" id="IPR018060">
    <property type="entry name" value="HTH_AraC"/>
</dbReference>
<proteinExistence type="predicted"/>
<dbReference type="PANTHER" id="PTHR43280">
    <property type="entry name" value="ARAC-FAMILY TRANSCRIPTIONAL REGULATOR"/>
    <property type="match status" value="1"/>
</dbReference>
<protein>
    <submittedName>
        <fullName evidence="5">Helix-turn-helix transcriptional regulator</fullName>
    </submittedName>
</protein>
<dbReference type="InterPro" id="IPR018062">
    <property type="entry name" value="HTH_AraC-typ_CS"/>
</dbReference>
<dbReference type="RefSeq" id="WP_218589491.1">
    <property type="nucleotide sequence ID" value="NZ_JADQDE010000027.1"/>
</dbReference>